<organism evidence="2">
    <name type="scientific">uncultured Caudovirales phage</name>
    <dbReference type="NCBI Taxonomy" id="2100421"/>
    <lineage>
        <taxon>Viruses</taxon>
        <taxon>Duplodnaviria</taxon>
        <taxon>Heunggongvirae</taxon>
        <taxon>Uroviricota</taxon>
        <taxon>Caudoviricetes</taxon>
        <taxon>Peduoviridae</taxon>
        <taxon>Maltschvirus</taxon>
        <taxon>Maltschvirus maltsch</taxon>
    </lineage>
</organism>
<sequence>MAWGWFESTQASEDSPFANEPLSGFERWKPHDDRTWQTMLLPGSSGVGIHVGQLLEPECCSGGYGGSTSMKTAYYGNTRGENAPILFPSFVEWNSVIDTTGQPYDSIKQVYGVEYPCVSIEAVQTSFSDFRWALDNLNYDFDAEMYSYDPNDRLLNWEGTKFHTMGLTPLWSVIPIPRQYAEQVRQSVIKIQSAGGLDIVSECWCTIDYMECSDECASQFDSKAECNCTIREKILEHIIQCYTNPPIFEHYMDSITQAYWAKALDRFYQGWQVVYDHAQLGETWASYSWQQQSPFLASPGQSPKDRPEWINSINSEMQQVS</sequence>
<dbReference type="EMBL" id="LR797213">
    <property type="protein sequence ID" value="CAB4194622.1"/>
    <property type="molecule type" value="Genomic_DNA"/>
</dbReference>
<name>A0A6J5RF74_9CAUD</name>
<proteinExistence type="predicted"/>
<reference evidence="2" key="1">
    <citation type="submission" date="2020-05" db="EMBL/GenBank/DDBJ databases">
        <authorList>
            <person name="Chiriac C."/>
            <person name="Salcher M."/>
            <person name="Ghai R."/>
            <person name="Kavagutti S V."/>
        </authorList>
    </citation>
    <scope>NUCLEOTIDE SEQUENCE</scope>
</reference>
<evidence type="ECO:0000313" key="2">
    <source>
        <dbReference type="EMBL" id="CAB4194622.1"/>
    </source>
</evidence>
<feature type="region of interest" description="Disordered" evidence="1">
    <location>
        <begin position="1"/>
        <end position="23"/>
    </location>
</feature>
<protein>
    <submittedName>
        <fullName evidence="2">Uncharacterized protein</fullName>
    </submittedName>
</protein>
<accession>A0A6J5RF74</accession>
<evidence type="ECO:0000256" key="1">
    <source>
        <dbReference type="SAM" id="MobiDB-lite"/>
    </source>
</evidence>
<gene>
    <name evidence="2" type="ORF">UFOVP1264_77</name>
</gene>